<feature type="region of interest" description="Disordered" evidence="1">
    <location>
        <begin position="103"/>
        <end position="124"/>
    </location>
</feature>
<gene>
    <name evidence="2" type="ORF">BU23DRAFT_650775</name>
</gene>
<keyword evidence="3" id="KW-1185">Reference proteome</keyword>
<evidence type="ECO:0000313" key="2">
    <source>
        <dbReference type="EMBL" id="KAF1969988.1"/>
    </source>
</evidence>
<protein>
    <submittedName>
        <fullName evidence="2">Uncharacterized protein</fullName>
    </submittedName>
</protein>
<name>A0A6A5UZE3_9PLEO</name>
<dbReference type="EMBL" id="ML976704">
    <property type="protein sequence ID" value="KAF1969988.1"/>
    <property type="molecule type" value="Genomic_DNA"/>
</dbReference>
<sequence length="319" mass="35532">MAPLTRLQAKRRRRAEAHADTYAPTYATGTHYSLPPKTTAEARAQRVREKKPHQPTRGRWTFLDRVHPTDYVQFWSRPVYSDKADDNHPYFSLLGCNAEASTDNRSTAAKDSDADSPNMSRAPGYAYRHRDPIIMKKTILCGSDCVVHTLEDALSDLLDWIEEDVHERLSCKRLWSHRSSSREADTSKSTGQNGMKAHKEAADKPTPSAAGSRSNNLQDAHIAKMHEQAAKDATETTTRQEKENPIPPSSTVTLAADDNMDGEPLNQNGKRGASSPSSAREEKRVRFEDEATTTTPLDKGKGRAPEFSHLPPNQTMQLA</sequence>
<organism evidence="2 3">
    <name type="scientific">Bimuria novae-zelandiae CBS 107.79</name>
    <dbReference type="NCBI Taxonomy" id="1447943"/>
    <lineage>
        <taxon>Eukaryota</taxon>
        <taxon>Fungi</taxon>
        <taxon>Dikarya</taxon>
        <taxon>Ascomycota</taxon>
        <taxon>Pezizomycotina</taxon>
        <taxon>Dothideomycetes</taxon>
        <taxon>Pleosporomycetidae</taxon>
        <taxon>Pleosporales</taxon>
        <taxon>Massarineae</taxon>
        <taxon>Didymosphaeriaceae</taxon>
        <taxon>Bimuria</taxon>
    </lineage>
</organism>
<reference evidence="2" key="1">
    <citation type="journal article" date="2020" name="Stud. Mycol.">
        <title>101 Dothideomycetes genomes: a test case for predicting lifestyles and emergence of pathogens.</title>
        <authorList>
            <person name="Haridas S."/>
            <person name="Albert R."/>
            <person name="Binder M."/>
            <person name="Bloem J."/>
            <person name="Labutti K."/>
            <person name="Salamov A."/>
            <person name="Andreopoulos B."/>
            <person name="Baker S."/>
            <person name="Barry K."/>
            <person name="Bills G."/>
            <person name="Bluhm B."/>
            <person name="Cannon C."/>
            <person name="Castanera R."/>
            <person name="Culley D."/>
            <person name="Daum C."/>
            <person name="Ezra D."/>
            <person name="Gonzalez J."/>
            <person name="Henrissat B."/>
            <person name="Kuo A."/>
            <person name="Liang C."/>
            <person name="Lipzen A."/>
            <person name="Lutzoni F."/>
            <person name="Magnuson J."/>
            <person name="Mondo S."/>
            <person name="Nolan M."/>
            <person name="Ohm R."/>
            <person name="Pangilinan J."/>
            <person name="Park H.-J."/>
            <person name="Ramirez L."/>
            <person name="Alfaro M."/>
            <person name="Sun H."/>
            <person name="Tritt A."/>
            <person name="Yoshinaga Y."/>
            <person name="Zwiers L.-H."/>
            <person name="Turgeon B."/>
            <person name="Goodwin S."/>
            <person name="Spatafora J."/>
            <person name="Crous P."/>
            <person name="Grigoriev I."/>
        </authorList>
    </citation>
    <scope>NUCLEOTIDE SEQUENCE</scope>
    <source>
        <strain evidence="2">CBS 107.79</strain>
    </source>
</reference>
<feature type="compositionally biased region" description="Basic and acidic residues" evidence="1">
    <location>
        <begin position="221"/>
        <end position="244"/>
    </location>
</feature>
<accession>A0A6A5UZE3</accession>
<proteinExistence type="predicted"/>
<dbReference type="AlphaFoldDB" id="A0A6A5UZE3"/>
<feature type="compositionally biased region" description="Polar residues" evidence="1">
    <location>
        <begin position="265"/>
        <end position="278"/>
    </location>
</feature>
<evidence type="ECO:0000256" key="1">
    <source>
        <dbReference type="SAM" id="MobiDB-lite"/>
    </source>
</evidence>
<dbReference type="Proteomes" id="UP000800036">
    <property type="component" value="Unassembled WGS sequence"/>
</dbReference>
<evidence type="ECO:0000313" key="3">
    <source>
        <dbReference type="Proteomes" id="UP000800036"/>
    </source>
</evidence>
<feature type="compositionally biased region" description="Basic and acidic residues" evidence="1">
    <location>
        <begin position="279"/>
        <end position="289"/>
    </location>
</feature>
<feature type="region of interest" description="Disordered" evidence="1">
    <location>
        <begin position="175"/>
        <end position="319"/>
    </location>
</feature>
<feature type="region of interest" description="Disordered" evidence="1">
    <location>
        <begin position="1"/>
        <end position="40"/>
    </location>
</feature>
<feature type="compositionally biased region" description="Polar residues" evidence="1">
    <location>
        <begin position="209"/>
        <end position="218"/>
    </location>
</feature>